<reference evidence="1 2" key="1">
    <citation type="submission" date="2019-08" db="EMBL/GenBank/DDBJ databases">
        <authorList>
            <person name="Peeters C."/>
        </authorList>
    </citation>
    <scope>NUCLEOTIDE SEQUENCE [LARGE SCALE GENOMIC DNA]</scope>
    <source>
        <strain evidence="1 2">LMG 18089</strain>
    </source>
</reference>
<accession>A0A5E5P6B3</accession>
<dbReference type="Proteomes" id="UP000364291">
    <property type="component" value="Unassembled WGS sequence"/>
</dbReference>
<sequence>MPTSLPKIVSCCLGITKPNDNSPPSSESASLAGDIVSVSHRAQTASGVTHDGLPLATAAAGEPAPGASGIALTTMAADWRGSELSAAGIRGTTGTAGNRGAAGNVSVKAHTEMPIRRREHGIAPQALPPTMQPATKAWVDMYGVNTSKLMDLNNEFTRYGLIELGGHRFMVGPTAGPAEARVLTRILKARPQIGAIFCVEPGAMCEPADPRGEPRKTGYAERPIHEYFSSVVLRHPQDTDASAKHAPQASVGFGSGLSHVQYMEFAGMERFDAEIPREVLWHAGRGVATFMRENPGKIALVCSERGIARPCAVIASAALQLKNGDAQLRKALTMQVVEQRSRFSDHHINLATRSLDQIAEFARLLQVLRSPGRGDLDEERKVHLLKARLPEATVGQYADVDWASDEARRTLATLLEDNFAQVSPVLASGGLPPDTALLWLCDEFHVQRGIRFLTADYLYGHIDRISQESIDPGHRNAVRLVTVDDEGLTCDNKYYDAAAVADWYRQCRLRSNVMSNPLSRAPVVALLVRAGDTARLEPLFRPGAA</sequence>
<protein>
    <submittedName>
        <fullName evidence="1">Uncharacterized protein</fullName>
    </submittedName>
</protein>
<proteinExistence type="predicted"/>
<dbReference type="EMBL" id="CABPSX010000005">
    <property type="protein sequence ID" value="VVG71733.1"/>
    <property type="molecule type" value="Genomic_DNA"/>
</dbReference>
<dbReference type="AlphaFoldDB" id="A0A5E5P6B3"/>
<gene>
    <name evidence="1" type="ORF">PAP18089_02719</name>
</gene>
<organism evidence="1 2">
    <name type="scientific">Pandoraea apista</name>
    <dbReference type="NCBI Taxonomy" id="93218"/>
    <lineage>
        <taxon>Bacteria</taxon>
        <taxon>Pseudomonadati</taxon>
        <taxon>Pseudomonadota</taxon>
        <taxon>Betaproteobacteria</taxon>
        <taxon>Burkholderiales</taxon>
        <taxon>Burkholderiaceae</taxon>
        <taxon>Pandoraea</taxon>
    </lineage>
</organism>
<evidence type="ECO:0000313" key="1">
    <source>
        <dbReference type="EMBL" id="VVG71733.1"/>
    </source>
</evidence>
<name>A0A5E5P6B3_9BURK</name>
<evidence type="ECO:0000313" key="2">
    <source>
        <dbReference type="Proteomes" id="UP000364291"/>
    </source>
</evidence>